<feature type="transmembrane region" description="Helical" evidence="6">
    <location>
        <begin position="6"/>
        <end position="29"/>
    </location>
</feature>
<dbReference type="Proteomes" id="UP000000560">
    <property type="component" value="Chromosome II"/>
</dbReference>
<evidence type="ECO:0000256" key="6">
    <source>
        <dbReference type="SAM" id="Phobius"/>
    </source>
</evidence>
<dbReference type="GeneID" id="2869286"/>
<evidence type="ECO:0000313" key="7">
    <source>
        <dbReference type="EMBL" id="CBF73715.1"/>
    </source>
</evidence>
<evidence type="ECO:0000256" key="1">
    <source>
        <dbReference type="ARBA" id="ARBA00004141"/>
    </source>
</evidence>
<proteinExistence type="predicted"/>
<comment type="subcellular location">
    <subcellularLocation>
        <location evidence="1">Membrane</location>
        <topology evidence="1">Multi-pass membrane protein</topology>
    </subcellularLocation>
</comment>
<evidence type="ECO:0000313" key="8">
    <source>
        <dbReference type="Proteomes" id="UP000000560"/>
    </source>
</evidence>
<keyword evidence="3 6" id="KW-1133">Transmembrane helix</keyword>
<evidence type="ECO:0000256" key="5">
    <source>
        <dbReference type="SAM" id="MobiDB-lite"/>
    </source>
</evidence>
<dbReference type="VEuPathDB" id="FungiDB:AN8018"/>
<evidence type="ECO:0000256" key="4">
    <source>
        <dbReference type="ARBA" id="ARBA00023136"/>
    </source>
</evidence>
<feature type="compositionally biased region" description="Basic and acidic residues" evidence="5">
    <location>
        <begin position="180"/>
        <end position="190"/>
    </location>
</feature>
<protein>
    <submittedName>
        <fullName evidence="7">Auxin efflux transporter family protein (Eurofung)</fullName>
    </submittedName>
</protein>
<dbReference type="PANTHER" id="PTHR31794:SF4">
    <property type="entry name" value="AUXIN EFFLUX TRANSPORTER FAMILY PROTEIN (EUROFUNG)"/>
    <property type="match status" value="1"/>
</dbReference>
<feature type="transmembrane region" description="Helical" evidence="6">
    <location>
        <begin position="377"/>
        <end position="397"/>
    </location>
</feature>
<accession>C8V5T4</accession>
<sequence>MAQGSLLTSFLGALQACVSVLLTLAYGVAARKFGLIQRSSINDVSSLGVKVLLPALILVHLGEQLKLDNALNYVPVLVWSITYTTISILLARLASKLLRLPDWVTPASAFNNTTSLPLLLLQSLEGVGSLKVIVKDGESISDAVARAQSYFLLCGVISKTIGYIVGPTMLTSEQDERDEADNGRAEDARYSDPYADTADEESPLLNSHGRVQKRQDTSTVSGKIRRWTKKAVFVFPKYVGQKIFKPDTPMADIAIICTLIGSVLGLVPQLHKAFFNSYEDGGVFNAWLTSSIKNIGKLFTTLQIFIVGCELGVSFEKMKKDANGDGDGDGSGGQSSNPGWKEILTIFLIRLVIWPALSISIIYGLAKKTTLLRSDPILWFSMMLMPAGPPALVIQGLAELAKASETQKMTIAKTLTIMYMLSPCISFTITGALKACQGVVEGKSA</sequence>
<evidence type="ECO:0000256" key="3">
    <source>
        <dbReference type="ARBA" id="ARBA00022989"/>
    </source>
</evidence>
<feature type="transmembrane region" description="Helical" evidence="6">
    <location>
        <begin position="73"/>
        <end position="91"/>
    </location>
</feature>
<feature type="transmembrane region" description="Helical" evidence="6">
    <location>
        <begin position="343"/>
        <end position="365"/>
    </location>
</feature>
<keyword evidence="4 6" id="KW-0472">Membrane</keyword>
<organism evidence="7 8">
    <name type="scientific">Emericella nidulans (strain FGSC A4 / ATCC 38163 / CBS 112.46 / NRRL 194 / M139)</name>
    <name type="common">Aspergillus nidulans</name>
    <dbReference type="NCBI Taxonomy" id="227321"/>
    <lineage>
        <taxon>Eukaryota</taxon>
        <taxon>Fungi</taxon>
        <taxon>Dikarya</taxon>
        <taxon>Ascomycota</taxon>
        <taxon>Pezizomycotina</taxon>
        <taxon>Eurotiomycetes</taxon>
        <taxon>Eurotiomycetidae</taxon>
        <taxon>Eurotiales</taxon>
        <taxon>Aspergillaceae</taxon>
        <taxon>Aspergillus</taxon>
        <taxon>Aspergillus subgen. Nidulantes</taxon>
    </lineage>
</organism>
<keyword evidence="8" id="KW-1185">Reference proteome</keyword>
<dbReference type="OrthoDB" id="191139at2759"/>
<dbReference type="GO" id="GO:0055085">
    <property type="term" value="P:transmembrane transport"/>
    <property type="evidence" value="ECO:0007669"/>
    <property type="project" value="InterPro"/>
</dbReference>
<keyword evidence="2 6" id="KW-0812">Transmembrane</keyword>
<dbReference type="OMA" id="VLWFTMM"/>
<reference evidence="8" key="2">
    <citation type="journal article" date="2009" name="Fungal Genet. Biol.">
        <title>The 2008 update of the Aspergillus nidulans genome annotation: a community effort.</title>
        <authorList>
            <person name="Wortman J.R."/>
            <person name="Gilsenan J.M."/>
            <person name="Joardar V."/>
            <person name="Deegan J."/>
            <person name="Clutterbuck J."/>
            <person name="Andersen M.R."/>
            <person name="Archer D."/>
            <person name="Bencina M."/>
            <person name="Braus G."/>
            <person name="Coutinho P."/>
            <person name="von Dohren H."/>
            <person name="Doonan J."/>
            <person name="Driessen A.J."/>
            <person name="Durek P."/>
            <person name="Espeso E."/>
            <person name="Fekete E."/>
            <person name="Flipphi M."/>
            <person name="Estrada C.G."/>
            <person name="Geysens S."/>
            <person name="Goldman G."/>
            <person name="de Groot P.W."/>
            <person name="Hansen K."/>
            <person name="Harris S.D."/>
            <person name="Heinekamp T."/>
            <person name="Helmstaedt K."/>
            <person name="Henrissat B."/>
            <person name="Hofmann G."/>
            <person name="Homan T."/>
            <person name="Horio T."/>
            <person name="Horiuchi H."/>
            <person name="James S."/>
            <person name="Jones M."/>
            <person name="Karaffa L."/>
            <person name="Karanyi Z."/>
            <person name="Kato M."/>
            <person name="Keller N."/>
            <person name="Kelly D.E."/>
            <person name="Kiel J.A."/>
            <person name="Kim J.M."/>
            <person name="van der Klei I.J."/>
            <person name="Klis F.M."/>
            <person name="Kovalchuk A."/>
            <person name="Krasevec N."/>
            <person name="Kubicek C.P."/>
            <person name="Liu B."/>
            <person name="Maccabe A."/>
            <person name="Meyer V."/>
            <person name="Mirabito P."/>
            <person name="Miskei M."/>
            <person name="Mos M."/>
            <person name="Mullins J."/>
            <person name="Nelson D.R."/>
            <person name="Nielsen J."/>
            <person name="Oakley B.R."/>
            <person name="Osmani S.A."/>
            <person name="Pakula T."/>
            <person name="Paszewski A."/>
            <person name="Paulsen I."/>
            <person name="Pilsyk S."/>
            <person name="Pocsi I."/>
            <person name="Punt P.J."/>
            <person name="Ram A.F."/>
            <person name="Ren Q."/>
            <person name="Robellet X."/>
            <person name="Robson G."/>
            <person name="Seiboth B."/>
            <person name="van Solingen P."/>
            <person name="Specht T."/>
            <person name="Sun J."/>
            <person name="Taheri-Talesh N."/>
            <person name="Takeshita N."/>
            <person name="Ussery D."/>
            <person name="vanKuyk P.A."/>
            <person name="Visser H."/>
            <person name="van de Vondervoort P.J."/>
            <person name="de Vries R.P."/>
            <person name="Walton J."/>
            <person name="Xiang X."/>
            <person name="Xiong Y."/>
            <person name="Zeng A.P."/>
            <person name="Brandt B.W."/>
            <person name="Cornell M.J."/>
            <person name="van den Hondel C.A."/>
            <person name="Visser J."/>
            <person name="Oliver S.G."/>
            <person name="Turner G."/>
        </authorList>
    </citation>
    <scope>GENOME REANNOTATION</scope>
    <source>
        <strain evidence="8">FGSC A4 / ATCC 38163 / CBS 112.46 / NRRL 194 / M139</strain>
    </source>
</reference>
<dbReference type="EMBL" id="BN001302">
    <property type="protein sequence ID" value="CBF73715.1"/>
    <property type="molecule type" value="Genomic_DNA"/>
</dbReference>
<dbReference type="InterPro" id="IPR004776">
    <property type="entry name" value="Mem_transp_PIN-like"/>
</dbReference>
<feature type="transmembrane region" description="Helical" evidence="6">
    <location>
        <begin position="41"/>
        <end position="61"/>
    </location>
</feature>
<dbReference type="Pfam" id="PF03547">
    <property type="entry name" value="Mem_trans"/>
    <property type="match status" value="1"/>
</dbReference>
<dbReference type="PANTHER" id="PTHR31794">
    <property type="entry name" value="AUXIN EFFLUX TRANSPORTER FAMILY PROTEIN (EUROFUNG)"/>
    <property type="match status" value="1"/>
</dbReference>
<gene>
    <name evidence="7" type="ORF">ANIA_08018</name>
</gene>
<dbReference type="GO" id="GO:0016020">
    <property type="term" value="C:membrane"/>
    <property type="evidence" value="ECO:0007669"/>
    <property type="project" value="UniProtKB-SubCell"/>
</dbReference>
<feature type="transmembrane region" description="Helical" evidence="6">
    <location>
        <begin position="417"/>
        <end position="436"/>
    </location>
</feature>
<feature type="region of interest" description="Disordered" evidence="5">
    <location>
        <begin position="172"/>
        <end position="218"/>
    </location>
</feature>
<dbReference type="STRING" id="227321.Q5AUL2"/>
<evidence type="ECO:0000256" key="2">
    <source>
        <dbReference type="ARBA" id="ARBA00022692"/>
    </source>
</evidence>
<dbReference type="KEGG" id="ani:ANIA_08018"/>
<dbReference type="HOGENOM" id="CLU_032414_1_0_1"/>
<reference evidence="8" key="1">
    <citation type="journal article" date="2005" name="Nature">
        <title>Sequencing of Aspergillus nidulans and comparative analysis with A. fumigatus and A. oryzae.</title>
        <authorList>
            <person name="Galagan J.E."/>
            <person name="Calvo S.E."/>
            <person name="Cuomo C."/>
            <person name="Ma L.J."/>
            <person name="Wortman J.R."/>
            <person name="Batzoglou S."/>
            <person name="Lee S.I."/>
            <person name="Basturkmen M."/>
            <person name="Spevak C.C."/>
            <person name="Clutterbuck J."/>
            <person name="Kapitonov V."/>
            <person name="Jurka J."/>
            <person name="Scazzocchio C."/>
            <person name="Farman M."/>
            <person name="Butler J."/>
            <person name="Purcell S."/>
            <person name="Harris S."/>
            <person name="Braus G.H."/>
            <person name="Draht O."/>
            <person name="Busch S."/>
            <person name="D'Enfert C."/>
            <person name="Bouchier C."/>
            <person name="Goldman G.H."/>
            <person name="Bell-Pedersen D."/>
            <person name="Griffiths-Jones S."/>
            <person name="Doonan J.H."/>
            <person name="Yu J."/>
            <person name="Vienken K."/>
            <person name="Pain A."/>
            <person name="Freitag M."/>
            <person name="Selker E.U."/>
            <person name="Archer D.B."/>
            <person name="Penalva M.A."/>
            <person name="Oakley B.R."/>
            <person name="Momany M."/>
            <person name="Tanaka T."/>
            <person name="Kumagai T."/>
            <person name="Asai K."/>
            <person name="Machida M."/>
            <person name="Nierman W.C."/>
            <person name="Denning D.W."/>
            <person name="Caddick M."/>
            <person name="Hynes M."/>
            <person name="Paoletti M."/>
            <person name="Fischer R."/>
            <person name="Miller B."/>
            <person name="Dyer P."/>
            <person name="Sachs M.S."/>
            <person name="Osmani S.A."/>
            <person name="Birren B.W."/>
        </authorList>
    </citation>
    <scope>NUCLEOTIDE SEQUENCE [LARGE SCALE GENOMIC DNA]</scope>
    <source>
        <strain evidence="8">FGSC A4 / ATCC 38163 / CBS 112.46 / NRRL 194 / M139</strain>
    </source>
</reference>
<dbReference type="AlphaFoldDB" id="Q5AUL2"/>
<accession>Q5AUL2</accession>
<dbReference type="RefSeq" id="XP_681287.1">
    <property type="nucleotide sequence ID" value="XM_676195.2"/>
</dbReference>
<dbReference type="InParanoid" id="Q5AUL2"/>
<name>Q5AUL2_EMENI</name>
<dbReference type="eggNOG" id="ENOG502S8PV">
    <property type="taxonomic scope" value="Eukaryota"/>
</dbReference>